<dbReference type="InterPro" id="IPR038891">
    <property type="entry name" value="FSIP2"/>
</dbReference>
<evidence type="ECO:0000313" key="1">
    <source>
        <dbReference type="EnsemblMetazoa" id="MESCA006450-PA"/>
    </source>
</evidence>
<dbReference type="EMBL" id="CAQQ02390230">
    <property type="status" value="NOT_ANNOTATED_CDS"/>
    <property type="molecule type" value="Genomic_DNA"/>
</dbReference>
<name>T1GS03_MEGSC</name>
<dbReference type="STRING" id="36166.T1GS03"/>
<dbReference type="OMA" id="KCSLKDY"/>
<evidence type="ECO:0000313" key="2">
    <source>
        <dbReference type="Proteomes" id="UP000015102"/>
    </source>
</evidence>
<dbReference type="PANTHER" id="PTHR21856">
    <property type="entry name" value="FIBROUS SHEATH-INTERACTING PROTEIN 2"/>
    <property type="match status" value="1"/>
</dbReference>
<reference evidence="1" key="2">
    <citation type="submission" date="2015-06" db="UniProtKB">
        <authorList>
            <consortium name="EnsemblMetazoa"/>
        </authorList>
    </citation>
    <scope>IDENTIFICATION</scope>
</reference>
<accession>T1GS03</accession>
<dbReference type="EnsemblMetazoa" id="MESCA006450-RA">
    <property type="protein sequence ID" value="MESCA006450-PA"/>
    <property type="gene ID" value="MESCA006450"/>
</dbReference>
<sequence>MSTSRITEQRKIIREYNFPSGVPINGLPGWENVPLNLKLPMLQTPSNQSRIIFTRAKVGKDLFRKKGEFDARILEEDKIIYNPLHDKHLRKFFSNEAMIRKLQKNDEITENLDVMCSLKEFNQFRRFIHNACLDIKCNRMKQSAMDQKNRGYMNHAIKMALVEEQKPPERSPSGYLFRKEKIFQDKQERNLNNWLKKVDKIHENELYRRYRNAILSRRIELLQKKTEAVLKNAREILRSKEIINKKNLETKEKRWQKAKRTYKIVNEKKKLEKSIKYYNLRLEHKYKTEEQNRIRDFMIEEKRKRRIEAHKKRYSNTWKIIEAKIAIHAGSAKKFSRKTVPFIKTYKMNTQVTLEPPPEQKPETFLLSISNLKSTLNMIIDQEKNRLKYSTRESMLNKEMTINYVISEIINKFDEDLSENESVMEEMCSKVGQFFKKMMHQQIRIF</sequence>
<dbReference type="GO" id="GO:0005739">
    <property type="term" value="C:mitochondrion"/>
    <property type="evidence" value="ECO:0007669"/>
    <property type="project" value="TreeGrafter"/>
</dbReference>
<organism evidence="1 2">
    <name type="scientific">Megaselia scalaris</name>
    <name type="common">Humpbacked fly</name>
    <name type="synonym">Phora scalaris</name>
    <dbReference type="NCBI Taxonomy" id="36166"/>
    <lineage>
        <taxon>Eukaryota</taxon>
        <taxon>Metazoa</taxon>
        <taxon>Ecdysozoa</taxon>
        <taxon>Arthropoda</taxon>
        <taxon>Hexapoda</taxon>
        <taxon>Insecta</taxon>
        <taxon>Pterygota</taxon>
        <taxon>Neoptera</taxon>
        <taxon>Endopterygota</taxon>
        <taxon>Diptera</taxon>
        <taxon>Brachycera</taxon>
        <taxon>Muscomorpha</taxon>
        <taxon>Platypezoidea</taxon>
        <taxon>Phoridae</taxon>
        <taxon>Megaseliini</taxon>
        <taxon>Megaselia</taxon>
    </lineage>
</organism>
<dbReference type="Proteomes" id="UP000015102">
    <property type="component" value="Unassembled WGS sequence"/>
</dbReference>
<protein>
    <recommendedName>
        <fullName evidence="3">Fibrous sheath-interacting protein 2 C-terminal domain-containing protein</fullName>
    </recommendedName>
</protein>
<reference evidence="2" key="1">
    <citation type="submission" date="2013-02" db="EMBL/GenBank/DDBJ databases">
        <authorList>
            <person name="Hughes D."/>
        </authorList>
    </citation>
    <scope>NUCLEOTIDE SEQUENCE</scope>
    <source>
        <strain>Durham</strain>
        <strain evidence="2">NC isolate 2 -- Noor lab</strain>
    </source>
</reference>
<dbReference type="AlphaFoldDB" id="T1GS03"/>
<dbReference type="EMBL" id="CAQQ02390231">
    <property type="status" value="NOT_ANNOTATED_CDS"/>
    <property type="molecule type" value="Genomic_DNA"/>
</dbReference>
<dbReference type="PANTHER" id="PTHR21856:SF7">
    <property type="entry name" value="FIBROUS SHEATH-INTERACTING PROTEIN 2"/>
    <property type="match status" value="1"/>
</dbReference>
<dbReference type="EMBL" id="CAQQ02390232">
    <property type="status" value="NOT_ANNOTATED_CDS"/>
    <property type="molecule type" value="Genomic_DNA"/>
</dbReference>
<evidence type="ECO:0008006" key="3">
    <source>
        <dbReference type="Google" id="ProtNLM"/>
    </source>
</evidence>
<proteinExistence type="predicted"/>
<keyword evidence="2" id="KW-1185">Reference proteome</keyword>
<dbReference type="HOGENOM" id="CLU_614351_0_0_1"/>